<feature type="domain" description="Amidase" evidence="1">
    <location>
        <begin position="23"/>
        <end position="433"/>
    </location>
</feature>
<organism evidence="2 3">
    <name type="scientific">Cupriavidus malaysiensis</name>
    <dbReference type="NCBI Taxonomy" id="367825"/>
    <lineage>
        <taxon>Bacteria</taxon>
        <taxon>Pseudomonadati</taxon>
        <taxon>Pseudomonadota</taxon>
        <taxon>Betaproteobacteria</taxon>
        <taxon>Burkholderiales</taxon>
        <taxon>Burkholderiaceae</taxon>
        <taxon>Cupriavidus</taxon>
    </lineage>
</organism>
<proteinExistence type="predicted"/>
<gene>
    <name evidence="2" type="ORF">BKK80_11630</name>
</gene>
<evidence type="ECO:0000313" key="2">
    <source>
        <dbReference type="EMBL" id="AOZ08112.1"/>
    </source>
</evidence>
<dbReference type="InterPro" id="IPR000120">
    <property type="entry name" value="Amidase"/>
</dbReference>
<dbReference type="PANTHER" id="PTHR11895:SF176">
    <property type="entry name" value="AMIDASE AMID-RELATED"/>
    <property type="match status" value="1"/>
</dbReference>
<dbReference type="Gene3D" id="3.90.1300.10">
    <property type="entry name" value="Amidase signature (AS) domain"/>
    <property type="match status" value="1"/>
</dbReference>
<protein>
    <submittedName>
        <fullName evidence="2">Amidase</fullName>
    </submittedName>
</protein>
<evidence type="ECO:0000259" key="1">
    <source>
        <dbReference type="Pfam" id="PF01425"/>
    </source>
</evidence>
<dbReference type="Pfam" id="PF01425">
    <property type="entry name" value="Amidase"/>
    <property type="match status" value="1"/>
</dbReference>
<dbReference type="InterPro" id="IPR036928">
    <property type="entry name" value="AS_sf"/>
</dbReference>
<dbReference type="PROSITE" id="PS00571">
    <property type="entry name" value="AMIDASES"/>
    <property type="match status" value="1"/>
</dbReference>
<dbReference type="PANTHER" id="PTHR11895">
    <property type="entry name" value="TRANSAMIDASE"/>
    <property type="match status" value="1"/>
</dbReference>
<dbReference type="RefSeq" id="WP_071016378.1">
    <property type="nucleotide sequence ID" value="NZ_CP017754.1"/>
</dbReference>
<sequence length="447" mass="46057">MLPDLDTLQASLRAGTTSRTAIVEAAQAAAAGPAARSVFLQTSFDEALRVARAADAAALAGQPLHPLAGLPVSIKDLFDIAGEVTRAAAIARDDAAPADADAAVVARLRHAGAALVGRTNMSEFAFSGVGINPHFGTPRNPLDPAVARVPGGSSSGAAVSVALGLAVAGLGSDTGGSIRIPAALCGLTGFKPTTRRVPLTGAFPLSYTLDTACAMTRSVSGCVLVDSVLADTPAMPIGKAPAAIRLAVARQYLQDDLEPVVAQAFDRALGRLSAAGVRIEHIELPELEELPGLNAAGGFTAAEAWSIHRHLLATRRAQYDPRVAMRIERGAAMSAADYVDLMRARLDWIARVQARLAGFDAIVCPTVPMVAPPLDPLLADDALFFRTNGLLLRNTSAFNFLDGCSISLPCHAAGELPVGLMLSHGPLHDAGLLGIALALEAIVRPAA</sequence>
<name>A0ABN4TL67_9BURK</name>
<reference evidence="2 3" key="1">
    <citation type="submission" date="2016-10" db="EMBL/GenBank/DDBJ databases">
        <title>Complete genome sequences of three Cupriavidus strains isolated from various Malaysian environments.</title>
        <authorList>
            <person name="Abdullah A.A.-A."/>
            <person name="Shafie N.A.H."/>
            <person name="Lau N.S."/>
        </authorList>
    </citation>
    <scope>NUCLEOTIDE SEQUENCE [LARGE SCALE GENOMIC DNA]</scope>
    <source>
        <strain evidence="2 3">USMAA1020</strain>
    </source>
</reference>
<dbReference type="NCBIfam" id="NF005460">
    <property type="entry name" value="PRK07056.1"/>
    <property type="match status" value="1"/>
</dbReference>
<keyword evidence="3" id="KW-1185">Reference proteome</keyword>
<dbReference type="InterPro" id="IPR023631">
    <property type="entry name" value="Amidase_dom"/>
</dbReference>
<accession>A0ABN4TL67</accession>
<dbReference type="SUPFAM" id="SSF75304">
    <property type="entry name" value="Amidase signature (AS) enzymes"/>
    <property type="match status" value="1"/>
</dbReference>
<dbReference type="Proteomes" id="UP000177515">
    <property type="component" value="Chromosome 1"/>
</dbReference>
<evidence type="ECO:0000313" key="3">
    <source>
        <dbReference type="Proteomes" id="UP000177515"/>
    </source>
</evidence>
<dbReference type="EMBL" id="CP017754">
    <property type="protein sequence ID" value="AOZ08112.1"/>
    <property type="molecule type" value="Genomic_DNA"/>
</dbReference>
<dbReference type="InterPro" id="IPR020556">
    <property type="entry name" value="Amidase_CS"/>
</dbReference>